<name>H1FT14_SULGG</name>
<dbReference type="InterPro" id="IPR011006">
    <property type="entry name" value="CheY-like_superfamily"/>
</dbReference>
<protein>
    <submittedName>
        <fullName evidence="6">Two component transcriptional regulator, winged helix family</fullName>
    </submittedName>
</protein>
<keyword evidence="2" id="KW-0597">Phosphoprotein</keyword>
<evidence type="ECO:0000256" key="1">
    <source>
        <dbReference type="ARBA" id="ARBA00023125"/>
    </source>
</evidence>
<dbReference type="SUPFAM" id="SSF52172">
    <property type="entry name" value="CheY-like"/>
    <property type="match status" value="1"/>
</dbReference>
<evidence type="ECO:0000259" key="5">
    <source>
        <dbReference type="PROSITE" id="PS51755"/>
    </source>
</evidence>
<feature type="domain" description="OmpR/PhoB-type" evidence="5">
    <location>
        <begin position="155"/>
        <end position="250"/>
    </location>
</feature>
<dbReference type="PROSITE" id="PS51755">
    <property type="entry name" value="OMPR_PHOB"/>
    <property type="match status" value="1"/>
</dbReference>
<reference evidence="6 7" key="1">
    <citation type="journal article" date="2012" name="Proc. Natl. Acad. Sci. U.S.A.">
        <title>Genome and physiology of a model Epsilonproteobacterium responsible for sulfide detoxification in marine oxygen depletion zones.</title>
        <authorList>
            <person name="Grote J."/>
            <person name="Schott T."/>
            <person name="Bruckner C.G."/>
            <person name="Glockner F.O."/>
            <person name="Jost G."/>
            <person name="Teeling H."/>
            <person name="Labrenz M."/>
            <person name="Jurgens K."/>
        </authorList>
    </citation>
    <scope>NUCLEOTIDE SEQUENCE [LARGE SCALE GENOMIC DNA]</scope>
    <source>
        <strain evidence="6 7">GD1</strain>
    </source>
</reference>
<dbReference type="InterPro" id="IPR001789">
    <property type="entry name" value="Sig_transdc_resp-reg_receiver"/>
</dbReference>
<dbReference type="EMBL" id="AFRZ01000001">
    <property type="protein sequence ID" value="EHP28750.1"/>
    <property type="molecule type" value="Genomic_DNA"/>
</dbReference>
<dbReference type="SMART" id="SM00448">
    <property type="entry name" value="REC"/>
    <property type="match status" value="1"/>
</dbReference>
<feature type="domain" description="Response regulatory" evidence="4">
    <location>
        <begin position="31"/>
        <end position="145"/>
    </location>
</feature>
<accession>H1FT14</accession>
<proteinExistence type="predicted"/>
<dbReference type="STRING" id="929558.SMGD1_0223"/>
<dbReference type="InterPro" id="IPR001867">
    <property type="entry name" value="OmpR/PhoB-type_DNA-bd"/>
</dbReference>
<dbReference type="PANTHER" id="PTHR43228">
    <property type="entry name" value="TWO-COMPONENT RESPONSE REGULATOR"/>
    <property type="match status" value="1"/>
</dbReference>
<dbReference type="AlphaFoldDB" id="H1FT14"/>
<evidence type="ECO:0000259" key="4">
    <source>
        <dbReference type="PROSITE" id="PS50110"/>
    </source>
</evidence>
<dbReference type="SMART" id="SM00862">
    <property type="entry name" value="Trans_reg_C"/>
    <property type="match status" value="1"/>
</dbReference>
<dbReference type="OrthoDB" id="9780312at2"/>
<dbReference type="PATRIC" id="fig|929558.5.peg.224"/>
<feature type="DNA-binding region" description="OmpR/PhoB-type" evidence="3">
    <location>
        <begin position="155"/>
        <end position="250"/>
    </location>
</feature>
<dbReference type="InterPro" id="IPR052048">
    <property type="entry name" value="ST_Response_Regulator"/>
</dbReference>
<dbReference type="GO" id="GO:0006355">
    <property type="term" value="P:regulation of DNA-templated transcription"/>
    <property type="evidence" value="ECO:0007669"/>
    <property type="project" value="InterPro"/>
</dbReference>
<dbReference type="InterPro" id="IPR036388">
    <property type="entry name" value="WH-like_DNA-bd_sf"/>
</dbReference>
<dbReference type="Pfam" id="PF00072">
    <property type="entry name" value="Response_reg"/>
    <property type="match status" value="1"/>
</dbReference>
<dbReference type="SUPFAM" id="SSF46894">
    <property type="entry name" value="C-terminal effector domain of the bipartite response regulators"/>
    <property type="match status" value="1"/>
</dbReference>
<comment type="caution">
    <text evidence="6">The sequence shown here is derived from an EMBL/GenBank/DDBJ whole genome shotgun (WGS) entry which is preliminary data.</text>
</comment>
<evidence type="ECO:0000256" key="3">
    <source>
        <dbReference type="PROSITE-ProRule" id="PRU01091"/>
    </source>
</evidence>
<dbReference type="Gene3D" id="3.40.50.2300">
    <property type="match status" value="1"/>
</dbReference>
<keyword evidence="1 3" id="KW-0238">DNA-binding</keyword>
<sequence length="252" mass="29832">MLQLNMNKLAFNFEEQKSKITRLKKYTSQMSILFVEDYEEVYKEIERTLNSLFKVVDGAYNGEEALELYKKNTYDFVLSDISMPKMDGTVLSKHIKTINPLQEIIILSAHREANYLHELINIGIRRFIEKPISLEVLLDEFYIICKKLFNEKDIKNSVVINNNIIFKLNEKDLYINNESIKLTEYEKKLIYILVEKINQTVSVDEIVNYFYMDNIDMDVENVRKFIYKLRKKIPDELIKNLHGVGYKIVSDT</sequence>
<dbReference type="Gene3D" id="1.10.10.10">
    <property type="entry name" value="Winged helix-like DNA-binding domain superfamily/Winged helix DNA-binding domain"/>
    <property type="match status" value="1"/>
</dbReference>
<dbReference type="PROSITE" id="PS50110">
    <property type="entry name" value="RESPONSE_REGULATORY"/>
    <property type="match status" value="1"/>
</dbReference>
<dbReference type="GO" id="GO:0000160">
    <property type="term" value="P:phosphorelay signal transduction system"/>
    <property type="evidence" value="ECO:0007669"/>
    <property type="project" value="InterPro"/>
</dbReference>
<evidence type="ECO:0000256" key="2">
    <source>
        <dbReference type="PROSITE-ProRule" id="PRU00169"/>
    </source>
</evidence>
<keyword evidence="7" id="KW-1185">Reference proteome</keyword>
<dbReference type="InterPro" id="IPR016032">
    <property type="entry name" value="Sig_transdc_resp-reg_C-effctor"/>
</dbReference>
<gene>
    <name evidence="6" type="ORF">SMGD1_0223</name>
</gene>
<dbReference type="eggNOG" id="COG0745">
    <property type="taxonomic scope" value="Bacteria"/>
</dbReference>
<dbReference type="Proteomes" id="UP000006431">
    <property type="component" value="Unassembled WGS sequence"/>
</dbReference>
<dbReference type="Pfam" id="PF00486">
    <property type="entry name" value="Trans_reg_C"/>
    <property type="match status" value="1"/>
</dbReference>
<evidence type="ECO:0000313" key="7">
    <source>
        <dbReference type="Proteomes" id="UP000006431"/>
    </source>
</evidence>
<organism evidence="6 7">
    <name type="scientific">Sulfurimonas gotlandica (strain DSM 19862 / JCM 16533 / GD1)</name>
    <dbReference type="NCBI Taxonomy" id="929558"/>
    <lineage>
        <taxon>Bacteria</taxon>
        <taxon>Pseudomonadati</taxon>
        <taxon>Campylobacterota</taxon>
        <taxon>Epsilonproteobacteria</taxon>
        <taxon>Campylobacterales</taxon>
        <taxon>Sulfurimonadaceae</taxon>
        <taxon>Sulfurimonas</taxon>
    </lineage>
</organism>
<dbReference type="GO" id="GO:0003677">
    <property type="term" value="F:DNA binding"/>
    <property type="evidence" value="ECO:0007669"/>
    <property type="project" value="UniProtKB-UniRule"/>
</dbReference>
<evidence type="ECO:0000313" key="6">
    <source>
        <dbReference type="EMBL" id="EHP28750.1"/>
    </source>
</evidence>
<dbReference type="HOGENOM" id="CLU_000445_30_3_7"/>
<dbReference type="CDD" id="cd00383">
    <property type="entry name" value="trans_reg_C"/>
    <property type="match status" value="1"/>
</dbReference>
<dbReference type="PANTHER" id="PTHR43228:SF1">
    <property type="entry name" value="TWO-COMPONENT RESPONSE REGULATOR ARR22"/>
    <property type="match status" value="1"/>
</dbReference>
<feature type="modified residue" description="4-aspartylphosphate" evidence="2">
    <location>
        <position position="80"/>
    </location>
</feature>